<feature type="chain" id="PRO_5022918834" evidence="1">
    <location>
        <begin position="25"/>
        <end position="81"/>
    </location>
</feature>
<protein>
    <submittedName>
        <fullName evidence="2">Uncharacterized protein</fullName>
    </submittedName>
</protein>
<dbReference type="RefSeq" id="WP_146584933.1">
    <property type="nucleotide sequence ID" value="NZ_SJPO01000002.1"/>
</dbReference>
<organism evidence="2 3">
    <name type="scientific">Posidoniimonas polymericola</name>
    <dbReference type="NCBI Taxonomy" id="2528002"/>
    <lineage>
        <taxon>Bacteria</taxon>
        <taxon>Pseudomonadati</taxon>
        <taxon>Planctomycetota</taxon>
        <taxon>Planctomycetia</taxon>
        <taxon>Pirellulales</taxon>
        <taxon>Lacipirellulaceae</taxon>
        <taxon>Posidoniimonas</taxon>
    </lineage>
</organism>
<evidence type="ECO:0000313" key="2">
    <source>
        <dbReference type="EMBL" id="TWT78458.1"/>
    </source>
</evidence>
<dbReference type="PROSITE" id="PS51257">
    <property type="entry name" value="PROKAR_LIPOPROTEIN"/>
    <property type="match status" value="1"/>
</dbReference>
<feature type="signal peptide" evidence="1">
    <location>
        <begin position="1"/>
        <end position="24"/>
    </location>
</feature>
<dbReference type="AlphaFoldDB" id="A0A5C5YU16"/>
<accession>A0A5C5YU16</accession>
<evidence type="ECO:0000256" key="1">
    <source>
        <dbReference type="SAM" id="SignalP"/>
    </source>
</evidence>
<dbReference type="Proteomes" id="UP000318478">
    <property type="component" value="Unassembled WGS sequence"/>
</dbReference>
<keyword evidence="1" id="KW-0732">Signal</keyword>
<dbReference type="OrthoDB" id="292253at2"/>
<name>A0A5C5YU16_9BACT</name>
<dbReference type="EMBL" id="SJPO01000002">
    <property type="protein sequence ID" value="TWT78458.1"/>
    <property type="molecule type" value="Genomic_DNA"/>
</dbReference>
<keyword evidence="3" id="KW-1185">Reference proteome</keyword>
<gene>
    <name evidence="2" type="ORF">Pla123a_12500</name>
</gene>
<reference evidence="2 3" key="1">
    <citation type="submission" date="2019-02" db="EMBL/GenBank/DDBJ databases">
        <title>Deep-cultivation of Planctomycetes and their phenomic and genomic characterization uncovers novel biology.</title>
        <authorList>
            <person name="Wiegand S."/>
            <person name="Jogler M."/>
            <person name="Boedeker C."/>
            <person name="Pinto D."/>
            <person name="Vollmers J."/>
            <person name="Rivas-Marin E."/>
            <person name="Kohn T."/>
            <person name="Peeters S.H."/>
            <person name="Heuer A."/>
            <person name="Rast P."/>
            <person name="Oberbeckmann S."/>
            <person name="Bunk B."/>
            <person name="Jeske O."/>
            <person name="Meyerdierks A."/>
            <person name="Storesund J.E."/>
            <person name="Kallscheuer N."/>
            <person name="Luecker S."/>
            <person name="Lage O.M."/>
            <person name="Pohl T."/>
            <person name="Merkel B.J."/>
            <person name="Hornburger P."/>
            <person name="Mueller R.-W."/>
            <person name="Bruemmer F."/>
            <person name="Labrenz M."/>
            <person name="Spormann A.M."/>
            <person name="Op Den Camp H."/>
            <person name="Overmann J."/>
            <person name="Amann R."/>
            <person name="Jetten M.S.M."/>
            <person name="Mascher T."/>
            <person name="Medema M.H."/>
            <person name="Devos D.P."/>
            <person name="Kaster A.-K."/>
            <person name="Ovreas L."/>
            <person name="Rohde M."/>
            <person name="Galperin M.Y."/>
            <person name="Jogler C."/>
        </authorList>
    </citation>
    <scope>NUCLEOTIDE SEQUENCE [LARGE SCALE GENOMIC DNA]</scope>
    <source>
        <strain evidence="2 3">Pla123a</strain>
    </source>
</reference>
<proteinExistence type="predicted"/>
<sequence precursor="true">MNKAFRSNRFQAWAAGAMVLAAVASTGCQVDIAGQTLPSPYYLTDDVQYYAPGPEFKLAREAAALKADREAYESKAQPCCP</sequence>
<comment type="caution">
    <text evidence="2">The sequence shown here is derived from an EMBL/GenBank/DDBJ whole genome shotgun (WGS) entry which is preliminary data.</text>
</comment>
<evidence type="ECO:0000313" key="3">
    <source>
        <dbReference type="Proteomes" id="UP000318478"/>
    </source>
</evidence>